<gene>
    <name evidence="2" type="ORF">C1I64_12825</name>
</gene>
<feature type="region of interest" description="Disordered" evidence="1">
    <location>
        <begin position="1"/>
        <end position="32"/>
    </location>
</feature>
<proteinExistence type="predicted"/>
<dbReference type="AlphaFoldDB" id="A0A3Q9UZJ0"/>
<dbReference type="Proteomes" id="UP000285317">
    <property type="component" value="Chromosome"/>
</dbReference>
<dbReference type="KEGG" id="rfs:C1I64_12825"/>
<accession>A0A3Q9UZJ0</accession>
<reference evidence="2 3" key="1">
    <citation type="submission" date="2018-03" db="EMBL/GenBank/DDBJ databases">
        <title>Bacteriophage NCPPB3778 and a type I-E CRISPR drive the evolution of the US Biological Select Agent, Rathayibacter toxicus.</title>
        <authorList>
            <person name="Davis E.W.II."/>
            <person name="Tabima J.F."/>
            <person name="Weisberg A.J."/>
            <person name="Dantas Lopes L."/>
            <person name="Wiseman M.S."/>
            <person name="Wiseman M.S."/>
            <person name="Pupko T."/>
            <person name="Belcher M.S."/>
            <person name="Sechler A.J."/>
            <person name="Tancos M.A."/>
            <person name="Schroeder B.K."/>
            <person name="Murray T.D."/>
            <person name="Luster D.G."/>
            <person name="Schneider W.L."/>
            <person name="Rogers E."/>
            <person name="Andreote F.D."/>
            <person name="Grunwald N.J."/>
            <person name="Putnam M.L."/>
            <person name="Chang J.H."/>
        </authorList>
    </citation>
    <scope>NUCLEOTIDE SEQUENCE [LARGE SCALE GENOMIC DNA]</scope>
    <source>
        <strain evidence="2 3">DSM 15932</strain>
    </source>
</reference>
<evidence type="ECO:0000256" key="1">
    <source>
        <dbReference type="SAM" id="MobiDB-lite"/>
    </source>
</evidence>
<dbReference type="RefSeq" id="WP_127887461.1">
    <property type="nucleotide sequence ID" value="NZ_CP028137.1"/>
</dbReference>
<name>A0A3Q9UZJ0_9MICO</name>
<evidence type="ECO:0000313" key="3">
    <source>
        <dbReference type="Proteomes" id="UP000285317"/>
    </source>
</evidence>
<sequence>MAAAPTPDWGAPPPHASARPLPSDPLPPRRRFEPTALITSPAEAHRARGALAAQLRQTSPANRRRLAEFAAVADGVALLRGREFDRALRRIAAPAAAVAPDATGVVTLGADGPALAGERADALAIADWSDVLSVEVGTVAHGAFRVRAVVLAVLAARPERGAAAGQGFRGLVSEAARASASALAARARRRVLVPLVVATPGPLGWTVADDRTFLLALDRVRRAHGAR</sequence>
<evidence type="ECO:0000313" key="2">
    <source>
        <dbReference type="EMBL" id="AZZ52836.1"/>
    </source>
</evidence>
<organism evidence="2 3">
    <name type="scientific">Rathayibacter festucae DSM 15932</name>
    <dbReference type="NCBI Taxonomy" id="1328866"/>
    <lineage>
        <taxon>Bacteria</taxon>
        <taxon>Bacillati</taxon>
        <taxon>Actinomycetota</taxon>
        <taxon>Actinomycetes</taxon>
        <taxon>Micrococcales</taxon>
        <taxon>Microbacteriaceae</taxon>
        <taxon>Rathayibacter</taxon>
    </lineage>
</organism>
<protein>
    <submittedName>
        <fullName evidence="2">Uncharacterized protein</fullName>
    </submittedName>
</protein>
<dbReference type="EMBL" id="CP028137">
    <property type="protein sequence ID" value="AZZ52836.1"/>
    <property type="molecule type" value="Genomic_DNA"/>
</dbReference>